<dbReference type="InterPro" id="IPR003604">
    <property type="entry name" value="Matrin/U1-like-C_Znf_C2H2"/>
</dbReference>
<dbReference type="Pfam" id="PF12874">
    <property type="entry name" value="zf-met"/>
    <property type="match status" value="5"/>
</dbReference>
<feature type="compositionally biased region" description="Basic and acidic residues" evidence="1">
    <location>
        <begin position="506"/>
        <end position="520"/>
    </location>
</feature>
<feature type="domain" description="C2H2-type" evidence="2">
    <location>
        <begin position="394"/>
        <end position="418"/>
    </location>
</feature>
<dbReference type="SMART" id="SM00355">
    <property type="entry name" value="ZnF_C2H2"/>
    <property type="match status" value="5"/>
</dbReference>
<feature type="region of interest" description="Disordered" evidence="1">
    <location>
        <begin position="496"/>
        <end position="565"/>
    </location>
</feature>
<dbReference type="GeneID" id="118411272"/>
<feature type="region of interest" description="Disordered" evidence="1">
    <location>
        <begin position="427"/>
        <end position="455"/>
    </location>
</feature>
<sequence length="937" mass="101962">MTETYCTLCRAPFSGAQAAKEHFVGKRHMKNLEKQRMMSPSTETWSTTRDGVKSKILSQSEEHEVQLTENHIANTHRVSRIFCELCKAPFSSVVAAAQHYAGKRHKKMVEKQEIISNLTGTGMMVAQSAFSTETDHLAPVEKTVPTTHDQQSSYAHDFDTCNVGSPNFYDADTCAIGSLNVDGINIYGFGTPSAHDVDAYATGGPNAHSVNTYAIGGPSTHGVDTNVIGFPSVDGVDTYAVGGPSAHGVDTYAIGPPSTRAHGVNTYAVESPSLHSLDAHAKGNPSAHGVDTSATGDTDHFEPSSSVVSQSFVEEDAYFCRTCSMPLSGPVPAKQHYSGRTHRKRSQAVSCSSQLASVLKKNGQDNIISSRKQVEQTAHGNYAFPSQSFLSETSFCSVCNVSLSGPQPAMQHYSGRVHKRKLELLRNEESPTNQLSRQTHPAHSIESEEEDTAGVMSIDVQEETKKRHEETQDTYVTGTILLFSAKLEEKCCLASKHSTDTGLNQSERRSALEHPMDQSKRRSASGGQIDQSEWVSASRGQMDQSEQRRTSQDQSSSSTVTSSPVVYWQTPASSQECRVHCRSVSELTSESPVQKLQPRTKMLSTSRLACNFQTEMAPTNKVERRNDSATLCVGQTTTNETPHLKPSMGSTPTCTVGLQSVAVSPVVSEQSPIPVAVQSLLVENEKSCEKTSLKTSPMLNNTAEGFNLEGDTTTDDKRFGHQRSQKENTLVSGTVSDDSFIGLGLNVSMSEQIAKNCQEMASARRKIEHFLNSRPASDAPRAPPSDRHSTATTAEREESPKHEPAELLTNTVPHEEHFFYCDICKLSVSGPKPLSDHNNGAKHKKKLKMLGLLNPESTCTASNSSAVNCTGSVAMGCCNIPAPLDSMTSVDNQMHSRDLDTCTKMSPRSTFSSMDYMKQLSEHIARTAEEKEELLSE</sequence>
<feature type="compositionally biased region" description="Low complexity" evidence="1">
    <location>
        <begin position="552"/>
        <end position="563"/>
    </location>
</feature>
<evidence type="ECO:0000313" key="5">
    <source>
        <dbReference type="RefSeq" id="XP_035669337.1"/>
    </source>
</evidence>
<evidence type="ECO:0000256" key="1">
    <source>
        <dbReference type="SAM" id="MobiDB-lite"/>
    </source>
</evidence>
<dbReference type="AlphaFoldDB" id="A0A9J7KRY9"/>
<reference evidence="4" key="1">
    <citation type="journal article" date="2020" name="Nat. Ecol. Evol.">
        <title>Deeply conserved synteny resolves early events in vertebrate evolution.</title>
        <authorList>
            <person name="Simakov O."/>
            <person name="Marletaz F."/>
            <person name="Yue J.X."/>
            <person name="O'Connell B."/>
            <person name="Jenkins J."/>
            <person name="Brandt A."/>
            <person name="Calef R."/>
            <person name="Tung C.H."/>
            <person name="Huang T.K."/>
            <person name="Schmutz J."/>
            <person name="Satoh N."/>
            <person name="Yu J.K."/>
            <person name="Putnam N.H."/>
            <person name="Green R.E."/>
            <person name="Rokhsar D.S."/>
        </authorList>
    </citation>
    <scope>NUCLEOTIDE SEQUENCE [LARGE SCALE GENOMIC DNA]</scope>
    <source>
        <strain evidence="4">S238N-H82</strain>
    </source>
</reference>
<dbReference type="InterPro" id="IPR013087">
    <property type="entry name" value="Znf_C2H2_type"/>
</dbReference>
<accession>A0A9J7KRY9</accession>
<dbReference type="Gene3D" id="3.30.160.60">
    <property type="entry name" value="Classic Zinc Finger"/>
    <property type="match status" value="5"/>
</dbReference>
<dbReference type="InterPro" id="IPR036236">
    <property type="entry name" value="Znf_C2H2_sf"/>
</dbReference>
<dbReference type="PANTHER" id="PTHR46786:SF1">
    <property type="entry name" value="ZINC FINGER MATRIN-TYPE PROTEIN 3"/>
    <property type="match status" value="1"/>
</dbReference>
<feature type="domain" description="C2H2-type" evidence="2">
    <location>
        <begin position="318"/>
        <end position="342"/>
    </location>
</feature>
<dbReference type="SUPFAM" id="SSF57667">
    <property type="entry name" value="beta-beta-alpha zinc fingers"/>
    <property type="match status" value="5"/>
</dbReference>
<gene>
    <name evidence="5" type="primary">LOC118411272</name>
</gene>
<feature type="domain" description="U1-type" evidence="3">
    <location>
        <begin position="78"/>
        <end position="112"/>
    </location>
</feature>
<name>A0A9J7KRY9_BRAFL</name>
<evidence type="ECO:0000313" key="4">
    <source>
        <dbReference type="Proteomes" id="UP000001554"/>
    </source>
</evidence>
<dbReference type="KEGG" id="bfo:118411272"/>
<feature type="domain" description="U1-type" evidence="3">
    <location>
        <begin position="391"/>
        <end position="425"/>
    </location>
</feature>
<feature type="domain" description="C2H2-type" evidence="2">
    <location>
        <begin position="819"/>
        <end position="843"/>
    </location>
</feature>
<feature type="compositionally biased region" description="Basic and acidic residues" evidence="1">
    <location>
        <begin position="784"/>
        <end position="805"/>
    </location>
</feature>
<feature type="region of interest" description="Disordered" evidence="1">
    <location>
        <begin position="772"/>
        <end position="806"/>
    </location>
</feature>
<dbReference type="OrthoDB" id="1925236at2759"/>
<organism evidence="4 5">
    <name type="scientific">Branchiostoma floridae</name>
    <name type="common">Florida lancelet</name>
    <name type="synonym">Amphioxus</name>
    <dbReference type="NCBI Taxonomy" id="7739"/>
    <lineage>
        <taxon>Eukaryota</taxon>
        <taxon>Metazoa</taxon>
        <taxon>Chordata</taxon>
        <taxon>Cephalochordata</taxon>
        <taxon>Leptocardii</taxon>
        <taxon>Amphioxiformes</taxon>
        <taxon>Branchiostomatidae</taxon>
        <taxon>Branchiostoma</taxon>
    </lineage>
</organism>
<dbReference type="InterPro" id="IPR052644">
    <property type="entry name" value="ZMAT3"/>
</dbReference>
<protein>
    <submittedName>
        <fullName evidence="5">Uncharacterized protein LOC118411272</fullName>
    </submittedName>
</protein>
<feature type="region of interest" description="Disordered" evidence="1">
    <location>
        <begin position="697"/>
        <end position="731"/>
    </location>
</feature>
<dbReference type="RefSeq" id="XP_035669337.1">
    <property type="nucleotide sequence ID" value="XM_035813444.1"/>
</dbReference>
<dbReference type="GO" id="GO:0003676">
    <property type="term" value="F:nucleic acid binding"/>
    <property type="evidence" value="ECO:0007669"/>
    <property type="project" value="InterPro"/>
</dbReference>
<keyword evidence="4" id="KW-1185">Reference proteome</keyword>
<evidence type="ECO:0000259" key="3">
    <source>
        <dbReference type="SMART" id="SM00451"/>
    </source>
</evidence>
<dbReference type="PANTHER" id="PTHR46786">
    <property type="entry name" value="ZINC FINGER MATRIN-TYPE PROTEIN 3"/>
    <property type="match status" value="1"/>
</dbReference>
<feature type="domain" description="C2H2-type" evidence="2">
    <location>
        <begin position="4"/>
        <end position="28"/>
    </location>
</feature>
<proteinExistence type="predicted"/>
<feature type="domain" description="U1-type" evidence="3">
    <location>
        <begin position="1"/>
        <end position="35"/>
    </location>
</feature>
<dbReference type="SMART" id="SM00451">
    <property type="entry name" value="ZnF_U1"/>
    <property type="match status" value="5"/>
</dbReference>
<dbReference type="GO" id="GO:0008270">
    <property type="term" value="F:zinc ion binding"/>
    <property type="evidence" value="ECO:0007669"/>
    <property type="project" value="InterPro"/>
</dbReference>
<feature type="domain" description="U1-type" evidence="3">
    <location>
        <begin position="315"/>
        <end position="349"/>
    </location>
</feature>
<evidence type="ECO:0000259" key="2">
    <source>
        <dbReference type="SMART" id="SM00355"/>
    </source>
</evidence>
<dbReference type="Proteomes" id="UP000001554">
    <property type="component" value="Chromosome 3"/>
</dbReference>
<feature type="domain" description="U1-type" evidence="3">
    <location>
        <begin position="819"/>
        <end position="850"/>
    </location>
</feature>
<feature type="compositionally biased region" description="Polar residues" evidence="1">
    <location>
        <begin position="430"/>
        <end position="441"/>
    </location>
</feature>
<feature type="region of interest" description="Disordered" evidence="1">
    <location>
        <begin position="278"/>
        <end position="303"/>
    </location>
</feature>
<feature type="compositionally biased region" description="Polar residues" evidence="1">
    <location>
        <begin position="525"/>
        <end position="542"/>
    </location>
</feature>
<reference evidence="5" key="2">
    <citation type="submission" date="2025-08" db="UniProtKB">
        <authorList>
            <consortium name="RefSeq"/>
        </authorList>
    </citation>
    <scope>IDENTIFICATION</scope>
    <source>
        <strain evidence="5">S238N-H82</strain>
        <tissue evidence="5">Testes</tissue>
    </source>
</reference>
<feature type="domain" description="C2H2-type" evidence="2">
    <location>
        <begin position="81"/>
        <end position="105"/>
    </location>
</feature>